<evidence type="ECO:0000313" key="2">
    <source>
        <dbReference type="EMBL" id="SDX67327.1"/>
    </source>
</evidence>
<evidence type="ECO:0000313" key="3">
    <source>
        <dbReference type="Proteomes" id="UP000243778"/>
    </source>
</evidence>
<dbReference type="InterPro" id="IPR007684">
    <property type="entry name" value="Znf_Ogr/Delta"/>
</dbReference>
<sequence length="101" mass="11103">MSTYKLVCPACRGRMRIRTSEGQTPCFRSTYYQCTNLACGATYSGSVTIDFQLSPSGLTQPLMVLPVAPSIERMRALRLARADDQQLDLLDPISQQGVLTA</sequence>
<dbReference type="AlphaFoldDB" id="A0A1H3DLU3"/>
<accession>A0A1H3DLU3</accession>
<name>A0A1H3DLU3_9PSED</name>
<dbReference type="RefSeq" id="WP_090230902.1">
    <property type="nucleotide sequence ID" value="NZ_FNNU01000005.1"/>
</dbReference>
<evidence type="ECO:0000259" key="1">
    <source>
        <dbReference type="Pfam" id="PF04606"/>
    </source>
</evidence>
<dbReference type="EMBL" id="FNNU01000005">
    <property type="protein sequence ID" value="SDX67327.1"/>
    <property type="molecule type" value="Genomic_DNA"/>
</dbReference>
<reference evidence="3" key="1">
    <citation type="submission" date="2016-10" db="EMBL/GenBank/DDBJ databases">
        <authorList>
            <person name="Varghese N."/>
            <person name="Submissions S."/>
        </authorList>
    </citation>
    <scope>NUCLEOTIDE SEQUENCE [LARGE SCALE GENOMIC DNA]</scope>
    <source>
        <strain evidence="3">NRRL B-59562</strain>
    </source>
</reference>
<dbReference type="OrthoDB" id="7362772at2"/>
<proteinExistence type="predicted"/>
<dbReference type="Proteomes" id="UP000243778">
    <property type="component" value="Unassembled WGS sequence"/>
</dbReference>
<keyword evidence="3" id="KW-1185">Reference proteome</keyword>
<feature type="domain" description="Zinc finger Ogr/Delta-type" evidence="1">
    <location>
        <begin position="8"/>
        <end position="46"/>
    </location>
</feature>
<gene>
    <name evidence="2" type="ORF">SAMN05216287_3476</name>
</gene>
<organism evidence="2 3">
    <name type="scientific">Pseudomonas kuykendallii</name>
    <dbReference type="NCBI Taxonomy" id="1007099"/>
    <lineage>
        <taxon>Bacteria</taxon>
        <taxon>Pseudomonadati</taxon>
        <taxon>Pseudomonadota</taxon>
        <taxon>Gammaproteobacteria</taxon>
        <taxon>Pseudomonadales</taxon>
        <taxon>Pseudomonadaceae</taxon>
        <taxon>Pseudomonas</taxon>
    </lineage>
</organism>
<dbReference type="STRING" id="1007099.SAMN05216287_3476"/>
<protein>
    <submittedName>
        <fullName evidence="2">Ogr/Delta-like zinc finger</fullName>
    </submittedName>
</protein>
<dbReference type="Pfam" id="PF04606">
    <property type="entry name" value="Ogr_Delta"/>
    <property type="match status" value="1"/>
</dbReference>